<dbReference type="VEuPathDB" id="FungiDB:jhhlp_007276"/>
<evidence type="ECO:0000313" key="2">
    <source>
        <dbReference type="EMBL" id="PKS06528.1"/>
    </source>
</evidence>
<feature type="compositionally biased region" description="Acidic residues" evidence="1">
    <location>
        <begin position="559"/>
        <end position="570"/>
    </location>
</feature>
<feature type="region of interest" description="Disordered" evidence="1">
    <location>
        <begin position="38"/>
        <end position="72"/>
    </location>
</feature>
<evidence type="ECO:0000313" key="3">
    <source>
        <dbReference type="Proteomes" id="UP000233524"/>
    </source>
</evidence>
<reference evidence="2 3" key="1">
    <citation type="journal article" date="2017" name="G3 (Bethesda)">
        <title>First Draft Genome Sequence of the Pathogenic Fungus Lomentospora prolificans (Formerly Scedosporium prolificans).</title>
        <authorList>
            <person name="Luo R."/>
            <person name="Zimin A."/>
            <person name="Workman R."/>
            <person name="Fan Y."/>
            <person name="Pertea G."/>
            <person name="Grossman N."/>
            <person name="Wear M.P."/>
            <person name="Jia B."/>
            <person name="Miller H."/>
            <person name="Casadevall A."/>
            <person name="Timp W."/>
            <person name="Zhang S.X."/>
            <person name="Salzberg S.L."/>
        </authorList>
    </citation>
    <scope>NUCLEOTIDE SEQUENCE [LARGE SCALE GENOMIC DNA]</scope>
    <source>
        <strain evidence="2 3">JHH-5317</strain>
    </source>
</reference>
<feature type="compositionally biased region" description="Low complexity" evidence="1">
    <location>
        <begin position="179"/>
        <end position="189"/>
    </location>
</feature>
<protein>
    <submittedName>
        <fullName evidence="2">Uncharacterized protein</fullName>
    </submittedName>
</protein>
<feature type="region of interest" description="Disordered" evidence="1">
    <location>
        <begin position="542"/>
        <end position="570"/>
    </location>
</feature>
<sequence>MASPLPMGHGFFPHMPSPAGDIEYEKYFDFAAWERDQGDGVTRSSEGSIHTPAQIADSTMTPPSDHSGRFLDSYYGNGHLNSLPGVRRYDDDWTYPRQDPSQDAYIHDFSLMLNSSFSASSSSSSSSPSSSSSSSSSYSSSPPRYSSSPPSSASPPSYPPSPPALLPPSPKHSRKPTTASSASSSGSSSKSKKRYLQHPEQTAECDLRVCAQCKKFEYLCIHEQLSTIGPVFINIYDKAGESVRRDDLTGRIVYAPITFSETDPSAPTMQLCIQAYHPEKGGRPSGPNCAIPREHIPSWGSLARWAGQQILYESKTPFRKAVETFVMAYSDRPNSRDYHLPKFDLVDRVRKLTCMFKIWMTQHSSHSNGIYYRGSSKGSVMRLPYSVHEELRHIAKKAMESLERDILNELDGCMTQSRAVQPFEKPLLWVCLWQLISVYRQLLGSNLSHTGSQRCREVTKRLYTALVAYYTGFFYSPKSLNLALDLSRTRMPLEAKHELSVLFQDVLDNRLDFYQAIRSSTNEFDSLISSTIVENELKKLLKRRSRKPASSRGSKTVDIPDDGDDEDDDY</sequence>
<gene>
    <name evidence="2" type="ORF">jhhlp_007276</name>
</gene>
<comment type="caution">
    <text evidence="2">The sequence shown here is derived from an EMBL/GenBank/DDBJ whole genome shotgun (WGS) entry which is preliminary data.</text>
</comment>
<proteinExistence type="predicted"/>
<accession>A0A2N3N270</accession>
<organism evidence="2 3">
    <name type="scientific">Lomentospora prolificans</name>
    <dbReference type="NCBI Taxonomy" id="41688"/>
    <lineage>
        <taxon>Eukaryota</taxon>
        <taxon>Fungi</taxon>
        <taxon>Dikarya</taxon>
        <taxon>Ascomycota</taxon>
        <taxon>Pezizomycotina</taxon>
        <taxon>Sordariomycetes</taxon>
        <taxon>Hypocreomycetidae</taxon>
        <taxon>Microascales</taxon>
        <taxon>Microascaceae</taxon>
        <taxon>Lomentospora</taxon>
    </lineage>
</organism>
<dbReference type="OrthoDB" id="5426982at2759"/>
<evidence type="ECO:0000256" key="1">
    <source>
        <dbReference type="SAM" id="MobiDB-lite"/>
    </source>
</evidence>
<dbReference type="InParanoid" id="A0A2N3N270"/>
<feature type="compositionally biased region" description="Low complexity" evidence="1">
    <location>
        <begin position="120"/>
        <end position="151"/>
    </location>
</feature>
<feature type="region of interest" description="Disordered" evidence="1">
    <location>
        <begin position="120"/>
        <end position="195"/>
    </location>
</feature>
<keyword evidence="3" id="KW-1185">Reference proteome</keyword>
<name>A0A2N3N270_9PEZI</name>
<dbReference type="AlphaFoldDB" id="A0A2N3N270"/>
<feature type="compositionally biased region" description="Pro residues" evidence="1">
    <location>
        <begin position="152"/>
        <end position="170"/>
    </location>
</feature>
<dbReference type="Proteomes" id="UP000233524">
    <property type="component" value="Unassembled WGS sequence"/>
</dbReference>
<dbReference type="EMBL" id="NLAX01001034">
    <property type="protein sequence ID" value="PKS06528.1"/>
    <property type="molecule type" value="Genomic_DNA"/>
</dbReference>